<gene>
    <name evidence="2" type="ORF">K9W45_07500</name>
</gene>
<keyword evidence="1" id="KW-0175">Coiled coil</keyword>
<proteinExistence type="predicted"/>
<dbReference type="InterPro" id="IPR036390">
    <property type="entry name" value="WH_DNA-bd_sf"/>
</dbReference>
<evidence type="ECO:0000256" key="1">
    <source>
        <dbReference type="SAM" id="Coils"/>
    </source>
</evidence>
<reference evidence="2" key="1">
    <citation type="journal article" date="2022" name="Nat. Microbiol.">
        <title>Unique mobile elements and scalable gene flow at the prokaryote-eukaryote boundary revealed by circularized Asgard archaea genomes.</title>
        <authorList>
            <person name="Wu F."/>
            <person name="Speth D.R."/>
            <person name="Philosof A."/>
            <person name="Cremiere A."/>
            <person name="Narayanan A."/>
            <person name="Barco R.A."/>
            <person name="Connon S.A."/>
            <person name="Amend J.P."/>
            <person name="Antoshechkin I.A."/>
            <person name="Orphan V.J."/>
        </authorList>
    </citation>
    <scope>NUCLEOTIDE SEQUENCE</scope>
    <source>
        <strain evidence="2">PM71</strain>
    </source>
</reference>
<accession>A0A9Y1BIE3</accession>
<protein>
    <submittedName>
        <fullName evidence="2">Uncharacterized protein</fullName>
    </submittedName>
</protein>
<dbReference type="Proteomes" id="UP001201020">
    <property type="component" value="Chromosome"/>
</dbReference>
<evidence type="ECO:0000313" key="2">
    <source>
        <dbReference type="EMBL" id="UJG39706.1"/>
    </source>
</evidence>
<dbReference type="AlphaFoldDB" id="A0A9Y1BIE3"/>
<dbReference type="SUPFAM" id="SSF46785">
    <property type="entry name" value="Winged helix' DNA-binding domain"/>
    <property type="match status" value="1"/>
</dbReference>
<sequence>MTIDENKNNEKERILTEIIKLSNEIQALKESLTKYPPILQTSTSKDLPFEITSIVDMIKEQIDGSTKFLLSEIKSEFYRLITLFYSSSDVDEKEKLLKELDFDRQKYKKQEETENQEEQISIVEEQKEYISRLISMLEEREQLIYELSDQVVALSVKKSEIEKELKNLKEEKEQWNKVKEITQKLVSTDPRYKIISMLKQLQSISQMQLSFVLGISLSQTKQYLKELEKIKIVQLKEDDTVELDPNFDTTVI</sequence>
<name>A0A9Y1BIE3_9ARCH</name>
<feature type="coiled-coil region" evidence="1">
    <location>
        <begin position="90"/>
        <end position="185"/>
    </location>
</feature>
<organism evidence="2">
    <name type="scientific">Candidatus Heimdallarchaeum aukensis</name>
    <dbReference type="NCBI Taxonomy" id="2876573"/>
    <lineage>
        <taxon>Archaea</taxon>
        <taxon>Promethearchaeati</taxon>
        <taxon>Candidatus Heimdallarchaeota</taxon>
        <taxon>Candidatus Heimdallarchaeia (ex Rinke et al. 2021) (nom. nud.)</taxon>
        <taxon>Candidatus Heimdallarchaeales</taxon>
        <taxon>Candidatus Heimdallarchaeaceae</taxon>
        <taxon>Candidatus Heimdallarchaeum</taxon>
    </lineage>
</organism>
<dbReference type="EMBL" id="CP084166">
    <property type="protein sequence ID" value="UJG39706.1"/>
    <property type="molecule type" value="Genomic_DNA"/>
</dbReference>